<dbReference type="HAMAP" id="MF_01659">
    <property type="entry name" value="MenD"/>
    <property type="match status" value="1"/>
</dbReference>
<dbReference type="UniPathway" id="UPA01057">
    <property type="reaction ID" value="UER00164"/>
</dbReference>
<reference evidence="9 10" key="1">
    <citation type="journal article" date="2011" name="J. Bacteriol.">
        <title>Genome sequence of the 1,4-dioxane-degrading Pseudonocardia dioxanivorans strain CB1190.</title>
        <authorList>
            <person name="Sales C.M."/>
            <person name="Mahendra S."/>
            <person name="Grostern A."/>
            <person name="Parales R.E."/>
            <person name="Goodwin L.A."/>
            <person name="Woyke T."/>
            <person name="Nolan M."/>
            <person name="Lapidus A."/>
            <person name="Chertkov O."/>
            <person name="Ovchinnikova G."/>
            <person name="Sczyrba A."/>
            <person name="Alvarez-Cohen L."/>
        </authorList>
    </citation>
    <scope>NUCLEOTIDE SEQUENCE [LARGE SCALE GENOMIC DNA]</scope>
    <source>
        <strain evidence="10">ATCC 55486 / DSM 44775 / JCM 13855 / CB1190</strain>
    </source>
</reference>
<evidence type="ECO:0000256" key="2">
    <source>
        <dbReference type="ARBA" id="ARBA00022723"/>
    </source>
</evidence>
<dbReference type="Gene3D" id="3.40.50.970">
    <property type="match status" value="2"/>
</dbReference>
<dbReference type="Pfam" id="PF02776">
    <property type="entry name" value="TPP_enzyme_N"/>
    <property type="match status" value="1"/>
</dbReference>
<dbReference type="UniPathway" id="UPA00079"/>
<dbReference type="EMBL" id="CP002593">
    <property type="protein sequence ID" value="AEA27715.1"/>
    <property type="molecule type" value="Genomic_DNA"/>
</dbReference>
<dbReference type="EC" id="2.2.1.9" evidence="6"/>
<keyword evidence="6" id="KW-0474">Menaquinone biosynthesis</keyword>
<dbReference type="GO" id="GO:0070204">
    <property type="term" value="F:2-succinyl-5-enolpyruvyl-6-hydroxy-3-cyclohexene-1-carboxylic-acid synthase activity"/>
    <property type="evidence" value="ECO:0007669"/>
    <property type="project" value="UniProtKB-UniRule"/>
</dbReference>
<evidence type="ECO:0000256" key="6">
    <source>
        <dbReference type="HAMAP-Rule" id="MF_01659"/>
    </source>
</evidence>
<dbReference type="InterPro" id="IPR029061">
    <property type="entry name" value="THDP-binding"/>
</dbReference>
<evidence type="ECO:0000256" key="5">
    <source>
        <dbReference type="ARBA" id="ARBA00023211"/>
    </source>
</evidence>
<comment type="function">
    <text evidence="6">Catalyzes the thiamine diphosphate-dependent decarboxylation of 2-oxoglutarate and the subsequent addition of the resulting succinic semialdehyde-thiamine pyrophosphate anion to isochorismate to yield 2-succinyl-5-enolpyruvyl-6-hydroxy-3-cyclohexene-1-carboxylate (SEPHCHC).</text>
</comment>
<organism evidence="9 10">
    <name type="scientific">Pseudonocardia dioxanivorans (strain ATCC 55486 / DSM 44775 / JCM 13855 / CB1190)</name>
    <dbReference type="NCBI Taxonomy" id="675635"/>
    <lineage>
        <taxon>Bacteria</taxon>
        <taxon>Bacillati</taxon>
        <taxon>Actinomycetota</taxon>
        <taxon>Actinomycetes</taxon>
        <taxon>Pseudonocardiales</taxon>
        <taxon>Pseudonocardiaceae</taxon>
        <taxon>Pseudonocardia</taxon>
    </lineage>
</organism>
<dbReference type="PANTHER" id="PTHR42916:SF1">
    <property type="entry name" value="PROTEIN PHYLLO, CHLOROPLASTIC"/>
    <property type="match status" value="1"/>
</dbReference>
<feature type="domain" description="Thiamine pyrophosphate enzyme N-terminal TPP-binding" evidence="8">
    <location>
        <begin position="24"/>
        <end position="135"/>
    </location>
</feature>
<dbReference type="InterPro" id="IPR011766">
    <property type="entry name" value="TPP_enzyme_TPP-bd"/>
</dbReference>
<dbReference type="GO" id="GO:0000287">
    <property type="term" value="F:magnesium ion binding"/>
    <property type="evidence" value="ECO:0007669"/>
    <property type="project" value="UniProtKB-UniRule"/>
</dbReference>
<evidence type="ECO:0000256" key="3">
    <source>
        <dbReference type="ARBA" id="ARBA00022842"/>
    </source>
</evidence>
<dbReference type="AlphaFoldDB" id="F4CYZ0"/>
<proteinExistence type="inferred from homology"/>
<dbReference type="GO" id="GO:0030145">
    <property type="term" value="F:manganese ion binding"/>
    <property type="evidence" value="ECO:0007669"/>
    <property type="project" value="UniProtKB-UniRule"/>
</dbReference>
<comment type="similarity">
    <text evidence="6">Belongs to the TPP enzyme family. MenD subfamily.</text>
</comment>
<dbReference type="Proteomes" id="UP000007809">
    <property type="component" value="Chromosome"/>
</dbReference>
<comment type="pathway">
    <text evidence="6">Quinol/quinone metabolism; menaquinone biosynthesis.</text>
</comment>
<dbReference type="CDD" id="cd07037">
    <property type="entry name" value="TPP_PYR_MenD"/>
    <property type="match status" value="1"/>
</dbReference>
<dbReference type="HOGENOM" id="CLU_006051_4_0_11"/>
<dbReference type="GO" id="GO:0030976">
    <property type="term" value="F:thiamine pyrophosphate binding"/>
    <property type="evidence" value="ECO:0007669"/>
    <property type="project" value="UniProtKB-UniRule"/>
</dbReference>
<sequence length="558" mass="56649">MRRAAVRGSSVRRLARVNPSTAQARVIVDELVRCGVGDVVLCPGSRNAPFAIALHDADAAGRLRLHVRIDERTAAFLALGLALRSGRPVPVCTTSGTAVANLHPAVLEASYAGVPLVALTADRPPELVGTGASQTVVQPGIFGDAVRHAAVLAVARSEAGQQGRWRAAVDRALAAALREPGPVHLDVPFAEPLVPDDDTSWPDPLDGRAGGRPWTAVAPGMPAASEPLPLDPAAPTVVVVGPGAPAGLDLAGLPVVAEPSSGYWGAGLRAGPWLLGDPSLRPAQVVVAGRPTLHRPVQRLLADPAVAVHAIGDGAPWTDVAATVRAVGSLPAMRPDAGWLARWQAADRAASVALDAALADDAPTGLRLAHALAAALPDGAALVLGSSNPVRDMALAGAPRAGLTVVSNRGVAGIDGTVSTATGVALAHDGPTFALLGDLTLLHDTTGLVLGPDEPAPDLTFVVLNDRGGGIFSLLEQGAPAHAASFERVFGTPHTVDVAALCAAVGVAHTAVDDPAKLAEVLGVPAGRTLVEVRAERGDLRDGHARLRARIDAALSGL</sequence>
<comment type="pathway">
    <text evidence="6">Quinol/quinone metabolism; 1,4-dihydroxy-2-naphthoate biosynthesis; 1,4-dihydroxy-2-naphthoate from chorismate: step 2/7.</text>
</comment>
<keyword evidence="5 6" id="KW-0464">Manganese</keyword>
<evidence type="ECO:0000259" key="7">
    <source>
        <dbReference type="Pfam" id="PF02775"/>
    </source>
</evidence>
<protein>
    <recommendedName>
        <fullName evidence="6">2-succinyl-5-enolpyruvyl-6-hydroxy-3-cyclohexene-1-carboxylate synthase</fullName>
        <shortName evidence="6">SEPHCHC synthase</shortName>
        <ecNumber evidence="6">2.2.1.9</ecNumber>
    </recommendedName>
    <alternativeName>
        <fullName evidence="6">Menaquinone biosynthesis protein MenD</fullName>
    </alternativeName>
</protein>
<dbReference type="Gene3D" id="3.40.50.1220">
    <property type="entry name" value="TPP-binding domain"/>
    <property type="match status" value="1"/>
</dbReference>
<dbReference type="GO" id="GO:0009234">
    <property type="term" value="P:menaquinone biosynthetic process"/>
    <property type="evidence" value="ECO:0007669"/>
    <property type="project" value="UniProtKB-UniRule"/>
</dbReference>
<dbReference type="InterPro" id="IPR004433">
    <property type="entry name" value="MenaQ_synth_MenD"/>
</dbReference>
<keyword evidence="1 6" id="KW-0808">Transferase</keyword>
<evidence type="ECO:0000259" key="8">
    <source>
        <dbReference type="Pfam" id="PF02776"/>
    </source>
</evidence>
<dbReference type="NCBIfam" id="TIGR00173">
    <property type="entry name" value="menD"/>
    <property type="match status" value="1"/>
</dbReference>
<comment type="catalytic activity">
    <reaction evidence="6">
        <text>isochorismate + 2-oxoglutarate + H(+) = 5-enolpyruvoyl-6-hydroxy-2-succinyl-cyclohex-3-ene-1-carboxylate + CO2</text>
        <dbReference type="Rhea" id="RHEA:25593"/>
        <dbReference type="ChEBI" id="CHEBI:15378"/>
        <dbReference type="ChEBI" id="CHEBI:16526"/>
        <dbReference type="ChEBI" id="CHEBI:16810"/>
        <dbReference type="ChEBI" id="CHEBI:29780"/>
        <dbReference type="ChEBI" id="CHEBI:58818"/>
        <dbReference type="EC" id="2.2.1.9"/>
    </reaction>
</comment>
<dbReference type="STRING" id="675635.Psed_5587"/>
<keyword evidence="4 6" id="KW-0786">Thiamine pyrophosphate</keyword>
<feature type="domain" description="Thiamine pyrophosphate enzyme TPP-binding" evidence="7">
    <location>
        <begin position="406"/>
        <end position="522"/>
    </location>
</feature>
<comment type="cofactor">
    <cofactor evidence="6">
        <name>thiamine diphosphate</name>
        <dbReference type="ChEBI" id="CHEBI:58937"/>
    </cofactor>
    <text evidence="6">Binds 1 thiamine pyrophosphate per subunit.</text>
</comment>
<dbReference type="PANTHER" id="PTHR42916">
    <property type="entry name" value="2-SUCCINYL-5-ENOLPYRUVYL-6-HYDROXY-3-CYCLOHEXENE-1-CARBOXYLATE SYNTHASE"/>
    <property type="match status" value="1"/>
</dbReference>
<accession>F4CYZ0</accession>
<name>F4CYZ0_PSEUX</name>
<evidence type="ECO:0000256" key="4">
    <source>
        <dbReference type="ARBA" id="ARBA00023052"/>
    </source>
</evidence>
<evidence type="ECO:0000313" key="9">
    <source>
        <dbReference type="EMBL" id="AEA27715.1"/>
    </source>
</evidence>
<gene>
    <name evidence="6" type="primary">menD</name>
    <name evidence="9" type="ordered locus">Psed_5587</name>
</gene>
<dbReference type="eggNOG" id="COG1165">
    <property type="taxonomic scope" value="Bacteria"/>
</dbReference>
<keyword evidence="10" id="KW-1185">Reference proteome</keyword>
<dbReference type="PIRSF" id="PIRSF004983">
    <property type="entry name" value="MenD"/>
    <property type="match status" value="1"/>
</dbReference>
<dbReference type="Pfam" id="PF02775">
    <property type="entry name" value="TPP_enzyme_C"/>
    <property type="match status" value="1"/>
</dbReference>
<comment type="subunit">
    <text evidence="6">Homodimer.</text>
</comment>
<dbReference type="KEGG" id="pdx:Psed_5587"/>
<evidence type="ECO:0000313" key="10">
    <source>
        <dbReference type="Proteomes" id="UP000007809"/>
    </source>
</evidence>
<keyword evidence="2 6" id="KW-0479">Metal-binding</keyword>
<dbReference type="CDD" id="cd02009">
    <property type="entry name" value="TPP_SHCHC_synthase"/>
    <property type="match status" value="1"/>
</dbReference>
<dbReference type="SUPFAM" id="SSF52518">
    <property type="entry name" value="Thiamin diphosphate-binding fold (THDP-binding)"/>
    <property type="match status" value="2"/>
</dbReference>
<evidence type="ECO:0000256" key="1">
    <source>
        <dbReference type="ARBA" id="ARBA00022679"/>
    </source>
</evidence>
<keyword evidence="3 6" id="KW-0460">Magnesium</keyword>
<dbReference type="InterPro" id="IPR012001">
    <property type="entry name" value="Thiamin_PyroP_enz_TPP-bd_dom"/>
</dbReference>
<comment type="cofactor">
    <cofactor evidence="6">
        <name>Mg(2+)</name>
        <dbReference type="ChEBI" id="CHEBI:18420"/>
    </cofactor>
    <cofactor evidence="6">
        <name>Mn(2+)</name>
        <dbReference type="ChEBI" id="CHEBI:29035"/>
    </cofactor>
</comment>